<dbReference type="AlphaFoldDB" id="A0A9W4DJ03"/>
<dbReference type="EMBL" id="CAJSLV010000001">
    <property type="protein sequence ID" value="CAG6390908.1"/>
    <property type="molecule type" value="Genomic_DNA"/>
</dbReference>
<feature type="compositionally biased region" description="Low complexity" evidence="1">
    <location>
        <begin position="1"/>
        <end position="18"/>
    </location>
</feature>
<comment type="caution">
    <text evidence="2">The sequence shown here is derived from an EMBL/GenBank/DDBJ whole genome shotgun (WGS) entry which is preliminary data.</text>
</comment>
<proteinExistence type="predicted"/>
<organism evidence="2 3">
    <name type="scientific">Actinacidiphila cocklensis</name>
    <dbReference type="NCBI Taxonomy" id="887465"/>
    <lineage>
        <taxon>Bacteria</taxon>
        <taxon>Bacillati</taxon>
        <taxon>Actinomycetota</taxon>
        <taxon>Actinomycetes</taxon>
        <taxon>Kitasatosporales</taxon>
        <taxon>Streptomycetaceae</taxon>
        <taxon>Actinacidiphila</taxon>
    </lineage>
</organism>
<evidence type="ECO:0000256" key="1">
    <source>
        <dbReference type="SAM" id="MobiDB-lite"/>
    </source>
</evidence>
<sequence>MSTASWRSPSPSATAPTSRSRRLRRPGVRACCHERAAGPLGVGERPPAGSRRGVKVADMLDARERVTFGGRPVPGARGPVARMILRSGQGGRLPRARADQRVGRSRRARGGRPAEVR</sequence>
<keyword evidence="3" id="KW-1185">Reference proteome</keyword>
<gene>
    <name evidence="2" type="ORF">SCOCK_10376</name>
</gene>
<accession>A0A9W4DJ03</accession>
<name>A0A9W4DJ03_9ACTN</name>
<evidence type="ECO:0000313" key="3">
    <source>
        <dbReference type="Proteomes" id="UP001152519"/>
    </source>
</evidence>
<feature type="region of interest" description="Disordered" evidence="1">
    <location>
        <begin position="86"/>
        <end position="117"/>
    </location>
</feature>
<dbReference type="Proteomes" id="UP001152519">
    <property type="component" value="Unassembled WGS sequence"/>
</dbReference>
<evidence type="ECO:0000313" key="2">
    <source>
        <dbReference type="EMBL" id="CAG6390908.1"/>
    </source>
</evidence>
<feature type="region of interest" description="Disordered" evidence="1">
    <location>
        <begin position="1"/>
        <end position="26"/>
    </location>
</feature>
<protein>
    <submittedName>
        <fullName evidence="2">Uncharacterized protein</fullName>
    </submittedName>
</protein>
<reference evidence="2" key="1">
    <citation type="submission" date="2021-05" db="EMBL/GenBank/DDBJ databases">
        <authorList>
            <person name="Arsene-Ploetze F."/>
        </authorList>
    </citation>
    <scope>NUCLEOTIDE SEQUENCE</scope>
    <source>
        <strain evidence="2">DSM 42138</strain>
    </source>
</reference>